<evidence type="ECO:0000256" key="2">
    <source>
        <dbReference type="ARBA" id="ARBA00022692"/>
    </source>
</evidence>
<dbReference type="InterPro" id="IPR001129">
    <property type="entry name" value="Membr-assoc_MAPEG"/>
</dbReference>
<evidence type="ECO:0000256" key="4">
    <source>
        <dbReference type="ARBA" id="ARBA00023136"/>
    </source>
</evidence>
<keyword evidence="2 5" id="KW-0812">Transmembrane</keyword>
<dbReference type="GeneID" id="70691426"/>
<evidence type="ECO:0000256" key="1">
    <source>
        <dbReference type="ARBA" id="ARBA00004370"/>
    </source>
</evidence>
<evidence type="ECO:0000256" key="5">
    <source>
        <dbReference type="SAM" id="Phobius"/>
    </source>
</evidence>
<dbReference type="Proteomes" id="UP000324324">
    <property type="component" value="Unassembled WGS sequence"/>
</dbReference>
<evidence type="ECO:0000313" key="7">
    <source>
        <dbReference type="Proteomes" id="UP000324324"/>
    </source>
</evidence>
<dbReference type="PANTHER" id="PTHR31004">
    <property type="entry name" value="TRANSMEMBRANE PROTEIN 79"/>
    <property type="match status" value="1"/>
</dbReference>
<reference evidence="6 7" key="1">
    <citation type="submission" date="2019-09" db="EMBL/GenBank/DDBJ databases">
        <title>Isolation of a novel species in the genus Cupriavidus from patients with sepsis using whole genome sequencing.</title>
        <authorList>
            <person name="Kweon O.J."/>
            <person name="Lee M.-K."/>
        </authorList>
    </citation>
    <scope>NUCLEOTIDE SEQUENCE [LARGE SCALE GENOMIC DNA]</scope>
    <source>
        <strain evidence="6 7">MKL-01</strain>
    </source>
</reference>
<comment type="caution">
    <text evidence="6">The sequence shown here is derived from an EMBL/GenBank/DDBJ whole genome shotgun (WGS) entry which is preliminary data.</text>
</comment>
<dbReference type="Gene3D" id="1.20.120.550">
    <property type="entry name" value="Membrane associated eicosanoid/glutathione metabolism-like domain"/>
    <property type="match status" value="1"/>
</dbReference>
<keyword evidence="7" id="KW-1185">Reference proteome</keyword>
<evidence type="ECO:0000313" key="6">
    <source>
        <dbReference type="EMBL" id="KAA6115913.1"/>
    </source>
</evidence>
<evidence type="ECO:0000256" key="3">
    <source>
        <dbReference type="ARBA" id="ARBA00022989"/>
    </source>
</evidence>
<organism evidence="6 7">
    <name type="scientific">Cupriavidus cauae</name>
    <dbReference type="NCBI Taxonomy" id="2608999"/>
    <lineage>
        <taxon>Bacteria</taxon>
        <taxon>Pseudomonadati</taxon>
        <taxon>Pseudomonadota</taxon>
        <taxon>Betaproteobacteria</taxon>
        <taxon>Burkholderiales</taxon>
        <taxon>Burkholderiaceae</taxon>
        <taxon>Cupriavidus</taxon>
    </lineage>
</organism>
<keyword evidence="3 5" id="KW-1133">Transmembrane helix</keyword>
<keyword evidence="4 5" id="KW-0472">Membrane</keyword>
<gene>
    <name evidence="6" type="ORF">F1599_25280</name>
</gene>
<feature type="transmembrane region" description="Helical" evidence="5">
    <location>
        <begin position="14"/>
        <end position="32"/>
    </location>
</feature>
<dbReference type="Pfam" id="PF01124">
    <property type="entry name" value="MAPEG"/>
    <property type="match status" value="1"/>
</dbReference>
<protein>
    <submittedName>
        <fullName evidence="6">MAPEG family protein</fullName>
    </submittedName>
</protein>
<dbReference type="GO" id="GO:0045055">
    <property type="term" value="P:regulated exocytosis"/>
    <property type="evidence" value="ECO:0007669"/>
    <property type="project" value="TreeGrafter"/>
</dbReference>
<dbReference type="EMBL" id="VWRN01000073">
    <property type="protein sequence ID" value="KAA6115913.1"/>
    <property type="molecule type" value="Genomic_DNA"/>
</dbReference>
<feature type="transmembrane region" description="Helical" evidence="5">
    <location>
        <begin position="131"/>
        <end position="149"/>
    </location>
</feature>
<proteinExistence type="predicted"/>
<accession>A0A5M7ZYM6</accession>
<dbReference type="InterPro" id="IPR023352">
    <property type="entry name" value="MAPEG-like_dom_sf"/>
</dbReference>
<dbReference type="RefSeq" id="WP_115737192.1">
    <property type="nucleotide sequence ID" value="NZ_VWRN01000073.1"/>
</dbReference>
<sequence length="159" mass="17327">MPWSLQQRRIVRDSMLACLVCAVVLGAGYIWLPPALFGLDGQLGIGDRVAFALKADLPVFLWLADCVRAVSKGRFLSQADIQGSAFSRPSPAIELRVAVLQNSLEQTVLAVGAHLILATVLYGAELRLMPILVSLYLLGRITFAVGYARHPTGRLLGWR</sequence>
<dbReference type="PANTHER" id="PTHR31004:SF1">
    <property type="entry name" value="TRANSMEMBRANE PROTEIN 79"/>
    <property type="match status" value="1"/>
</dbReference>
<dbReference type="SUPFAM" id="SSF161084">
    <property type="entry name" value="MAPEG domain-like"/>
    <property type="match status" value="1"/>
</dbReference>
<comment type="subcellular location">
    <subcellularLocation>
        <location evidence="1">Membrane</location>
    </subcellularLocation>
</comment>
<dbReference type="GO" id="GO:0005765">
    <property type="term" value="C:lysosomal membrane"/>
    <property type="evidence" value="ECO:0007669"/>
    <property type="project" value="TreeGrafter"/>
</dbReference>
<name>A0A5M7ZYM6_9BURK</name>
<dbReference type="AlphaFoldDB" id="A0A5M7ZYM6"/>